<reference evidence="1 2" key="1">
    <citation type="submission" date="2020-03" db="EMBL/GenBank/DDBJ databases">
        <title>Whole genome shotgun sequence of Phytohabitans flavus NBRC 107702.</title>
        <authorList>
            <person name="Komaki H."/>
            <person name="Tamura T."/>
        </authorList>
    </citation>
    <scope>NUCLEOTIDE SEQUENCE [LARGE SCALE GENOMIC DNA]</scope>
    <source>
        <strain evidence="1 2">NBRC 107702</strain>
    </source>
</reference>
<accession>A0A6F8XMF8</accession>
<dbReference type="KEGG" id="pfla:Pflav_014060"/>
<dbReference type="AlphaFoldDB" id="A0A6F8XMF8"/>
<dbReference type="Proteomes" id="UP000502508">
    <property type="component" value="Chromosome"/>
</dbReference>
<organism evidence="1 2">
    <name type="scientific">Phytohabitans flavus</name>
    <dbReference type="NCBI Taxonomy" id="1076124"/>
    <lineage>
        <taxon>Bacteria</taxon>
        <taxon>Bacillati</taxon>
        <taxon>Actinomycetota</taxon>
        <taxon>Actinomycetes</taxon>
        <taxon>Micromonosporales</taxon>
        <taxon>Micromonosporaceae</taxon>
    </lineage>
</organism>
<evidence type="ECO:0000313" key="2">
    <source>
        <dbReference type="Proteomes" id="UP000502508"/>
    </source>
</evidence>
<sequence length="207" mass="23475">MAAPGRSRSPYIYRTLRFSPAAGARYHDVARAAFKLLRDDLKQASRQNVARAQTALRGLGKMEQRHRAKRYRGDDLGAVRVRREVWSVNDKEAVLYQMAKVITDRESARAVYGNEHLLLGLWELGYLPEVERLCTDVERALAQGHSEEVKWLLATWIPRRASDVASVATSPRLDRAYRAGRSKEKGKPRARAKVKTPTRALVLRRGA</sequence>
<name>A0A6F8XMF8_9ACTN</name>
<evidence type="ECO:0000313" key="1">
    <source>
        <dbReference type="EMBL" id="BCB74996.1"/>
    </source>
</evidence>
<dbReference type="EMBL" id="AP022870">
    <property type="protein sequence ID" value="BCB74996.1"/>
    <property type="molecule type" value="Genomic_DNA"/>
</dbReference>
<protein>
    <submittedName>
        <fullName evidence="1">Uncharacterized protein</fullName>
    </submittedName>
</protein>
<reference evidence="1 2" key="2">
    <citation type="submission" date="2020-03" db="EMBL/GenBank/DDBJ databases">
        <authorList>
            <person name="Ichikawa N."/>
            <person name="Kimura A."/>
            <person name="Kitahashi Y."/>
            <person name="Uohara A."/>
        </authorList>
    </citation>
    <scope>NUCLEOTIDE SEQUENCE [LARGE SCALE GENOMIC DNA]</scope>
    <source>
        <strain evidence="1 2">NBRC 107702</strain>
    </source>
</reference>
<proteinExistence type="predicted"/>
<keyword evidence="2" id="KW-1185">Reference proteome</keyword>
<gene>
    <name evidence="1" type="ORF">Pflav_014060</name>
</gene>